<protein>
    <submittedName>
        <fullName evidence="1">Uncharacterized protein</fullName>
    </submittedName>
</protein>
<proteinExistence type="predicted"/>
<name>A0A6C0JEB9_9ZZZZ</name>
<reference evidence="1" key="1">
    <citation type="journal article" date="2020" name="Nature">
        <title>Giant virus diversity and host interactions through global metagenomics.</title>
        <authorList>
            <person name="Schulz F."/>
            <person name="Roux S."/>
            <person name="Paez-Espino D."/>
            <person name="Jungbluth S."/>
            <person name="Walsh D.A."/>
            <person name="Denef V.J."/>
            <person name="McMahon K.D."/>
            <person name="Konstantinidis K.T."/>
            <person name="Eloe-Fadrosh E.A."/>
            <person name="Kyrpides N.C."/>
            <person name="Woyke T."/>
        </authorList>
    </citation>
    <scope>NUCLEOTIDE SEQUENCE</scope>
    <source>
        <strain evidence="1">GVMAG-M-3300025890-48</strain>
    </source>
</reference>
<evidence type="ECO:0000313" key="1">
    <source>
        <dbReference type="EMBL" id="QHU03106.1"/>
    </source>
</evidence>
<sequence>MPHLSELPECIVYNCIFDFIPDENLIWINKTYYKKNGHLIKKMVPIRDFESYIRSLVKNDNYFCLEHIVYENIDRWNKMKRYKYRYMLFYNYLHFIYCFAKINGSMRCVKLIDDIAREKLSLKWHKKYSIKDIRRKWSN</sequence>
<dbReference type="AlphaFoldDB" id="A0A6C0JEB9"/>
<dbReference type="EMBL" id="MN740369">
    <property type="protein sequence ID" value="QHU03106.1"/>
    <property type="molecule type" value="Genomic_DNA"/>
</dbReference>
<organism evidence="1">
    <name type="scientific">viral metagenome</name>
    <dbReference type="NCBI Taxonomy" id="1070528"/>
    <lineage>
        <taxon>unclassified sequences</taxon>
        <taxon>metagenomes</taxon>
        <taxon>organismal metagenomes</taxon>
    </lineage>
</organism>
<accession>A0A6C0JEB9</accession>